<comment type="catalytic activity">
    <reaction evidence="3">
        <text>N(2)-succinyl-L-arginine + 2 H2O + 2 H(+) = N(2)-succinyl-L-ornithine + 2 NH4(+) + CO2</text>
        <dbReference type="Rhea" id="RHEA:19533"/>
        <dbReference type="ChEBI" id="CHEBI:15377"/>
        <dbReference type="ChEBI" id="CHEBI:15378"/>
        <dbReference type="ChEBI" id="CHEBI:16526"/>
        <dbReference type="ChEBI" id="CHEBI:28938"/>
        <dbReference type="ChEBI" id="CHEBI:58241"/>
        <dbReference type="ChEBI" id="CHEBI:58514"/>
        <dbReference type="EC" id="3.5.3.23"/>
    </reaction>
</comment>
<dbReference type="InterPro" id="IPR037031">
    <property type="entry name" value="AstB_sf"/>
</dbReference>
<dbReference type="Gene3D" id="3.75.10.20">
    <property type="entry name" value="Succinylarginine dihydrolase"/>
    <property type="match status" value="1"/>
</dbReference>
<dbReference type="Proteomes" id="UP001152467">
    <property type="component" value="Unassembled WGS sequence"/>
</dbReference>
<evidence type="ECO:0000256" key="2">
    <source>
        <dbReference type="ARBA" id="ARBA00022801"/>
    </source>
</evidence>
<comment type="function">
    <text evidence="3">Catalyzes the hydrolysis of N(2)-succinylarginine into N(2)-succinylornithine, ammonia and CO(2).</text>
</comment>
<feature type="binding site" evidence="3">
    <location>
        <position position="368"/>
    </location>
    <ligand>
        <name>substrate</name>
    </ligand>
</feature>
<evidence type="ECO:0000256" key="4">
    <source>
        <dbReference type="NCBIfam" id="TIGR03241"/>
    </source>
</evidence>
<feature type="active site" evidence="3">
    <location>
        <position position="254"/>
    </location>
</feature>
<dbReference type="Pfam" id="PF04996">
    <property type="entry name" value="AstB"/>
    <property type="match status" value="1"/>
</dbReference>
<evidence type="ECO:0000313" key="5">
    <source>
        <dbReference type="EMBL" id="CAH9062137.1"/>
    </source>
</evidence>
<feature type="binding site" evidence="3">
    <location>
        <position position="256"/>
    </location>
    <ligand>
        <name>substrate</name>
    </ligand>
</feature>
<evidence type="ECO:0000313" key="6">
    <source>
        <dbReference type="EMBL" id="CAH9065738.1"/>
    </source>
</evidence>
<organism evidence="6 7">
    <name type="scientific">Pseudoalteromonas holothuriae</name>
    <dbReference type="NCBI Taxonomy" id="2963714"/>
    <lineage>
        <taxon>Bacteria</taxon>
        <taxon>Pseudomonadati</taxon>
        <taxon>Pseudomonadota</taxon>
        <taxon>Gammaproteobacteria</taxon>
        <taxon>Alteromonadales</taxon>
        <taxon>Pseudoalteromonadaceae</taxon>
        <taxon>Pseudoalteromonas</taxon>
    </lineage>
</organism>
<dbReference type="EMBL" id="CAMAPC010000022">
    <property type="protein sequence ID" value="CAH9065738.1"/>
    <property type="molecule type" value="Genomic_DNA"/>
</dbReference>
<dbReference type="EC" id="3.5.3.23" evidence="3 4"/>
<dbReference type="PANTHER" id="PTHR30420">
    <property type="entry name" value="N-SUCCINYLARGININE DIHYDROLASE"/>
    <property type="match status" value="1"/>
</dbReference>
<dbReference type="NCBIfam" id="NF009789">
    <property type="entry name" value="PRK13281.1"/>
    <property type="match status" value="1"/>
</dbReference>
<sequence length="450" mass="49929">MNNKTASYEVNFDGLVGPTHNYAGLSYGNVASVNNADAISNPKQAALQGLAKMKAMHEMGLKQGIFAPHARPDINALRRLGFTGNDTQVINKVAKESVVLLRAVYSASAMWTANAATVSPSLDTKDSKVHFTSANLNNKFHRSLEPHTTTSLLKAMFKNDDYFVHHTHLPEQPFFGDEGAANHTRLCDDHASKGLELFVYGTSSLDSRIVSPSKFPARQSLEASQAIARLHDLNEGQALFLQQNPDVIDQGVFHNDVIAVGNENVLLCHEQAFLNQTNALEVVKHAYVGEKEMHIIQVPTDMVSVDDAVRSYLFNSQLVTLPDASMMLVAPQECKNNARVNKYIDYMLSANNPVKEVKYFDLKQSMQNGGGPACLRLRVALNDNELNAINPDVMMNADKFDTLTNWVNKHYRDKLTDKDLADPQLMNESYTALDELTKLLSLGSVYQFQR</sequence>
<dbReference type="PANTHER" id="PTHR30420:SF2">
    <property type="entry name" value="N-SUCCINYLARGININE DIHYDROLASE"/>
    <property type="match status" value="1"/>
</dbReference>
<gene>
    <name evidence="3 6" type="primary">astB</name>
    <name evidence="6" type="ORF">PSECIP111854_03744</name>
    <name evidence="5" type="ORF">PSECIP111951_02631</name>
</gene>
<keyword evidence="2 3" id="KW-0378">Hydrolase</keyword>
<evidence type="ECO:0000313" key="7">
    <source>
        <dbReference type="Proteomes" id="UP001152467"/>
    </source>
</evidence>
<feature type="active site" description="Nucleophile" evidence="3">
    <location>
        <position position="374"/>
    </location>
</feature>
<accession>A0A9W4R2X9</accession>
<proteinExistence type="inferred from homology"/>
<keyword evidence="7" id="KW-1185">Reference proteome</keyword>
<dbReference type="AlphaFoldDB" id="A0A9W4R2X9"/>
<dbReference type="HAMAP" id="MF_01172">
    <property type="entry name" value="AstB"/>
    <property type="match status" value="1"/>
</dbReference>
<comment type="caution">
    <text evidence="6">The sequence shown here is derived from an EMBL/GenBank/DDBJ whole genome shotgun (WGS) entry which is preliminary data.</text>
</comment>
<dbReference type="EMBL" id="CAMAPD010000012">
    <property type="protein sequence ID" value="CAH9062137.1"/>
    <property type="molecule type" value="Genomic_DNA"/>
</dbReference>
<dbReference type="GO" id="GO:0019544">
    <property type="term" value="P:L-arginine catabolic process to L-glutamate"/>
    <property type="evidence" value="ECO:0007669"/>
    <property type="project" value="UniProtKB-UniRule"/>
</dbReference>
<feature type="binding site" evidence="3">
    <location>
        <position position="218"/>
    </location>
    <ligand>
        <name>substrate</name>
    </ligand>
</feature>
<dbReference type="RefSeq" id="WP_261593893.1">
    <property type="nucleotide sequence ID" value="NZ_CAMAPC010000022.1"/>
</dbReference>
<feature type="binding site" evidence="3">
    <location>
        <begin position="23"/>
        <end position="32"/>
    </location>
    <ligand>
        <name>substrate</name>
    </ligand>
</feature>
<dbReference type="Proteomes" id="UP001152485">
    <property type="component" value="Unassembled WGS sequence"/>
</dbReference>
<comment type="similarity">
    <text evidence="3">Belongs to the succinylarginine dihydrolase family.</text>
</comment>
<comment type="subunit">
    <text evidence="3">Homodimer.</text>
</comment>
<dbReference type="NCBIfam" id="TIGR03241">
    <property type="entry name" value="arg_catab_astB"/>
    <property type="match status" value="1"/>
</dbReference>
<comment type="pathway">
    <text evidence="3">Amino-acid degradation; L-arginine degradation via AST pathway; L-glutamate and succinate from L-arginine: step 2/5.</text>
</comment>
<keyword evidence="1 3" id="KW-0056">Arginine metabolism</keyword>
<dbReference type="InterPro" id="IPR007079">
    <property type="entry name" value="SuccinylArg_d-Hdrlase_AstB"/>
</dbReference>
<feature type="active site" evidence="3">
    <location>
        <position position="178"/>
    </location>
</feature>
<evidence type="ECO:0000256" key="1">
    <source>
        <dbReference type="ARBA" id="ARBA00022503"/>
    </source>
</evidence>
<reference evidence="6 8" key="1">
    <citation type="submission" date="2022-07" db="EMBL/GenBank/DDBJ databases">
        <authorList>
            <person name="Criscuolo A."/>
        </authorList>
    </citation>
    <scope>NUCLEOTIDE SEQUENCE</scope>
    <source>
        <strain evidence="8">CIP 111951</strain>
        <strain evidence="6">CIP111854</strain>
        <strain evidence="5">CIP111951</strain>
    </source>
</reference>
<evidence type="ECO:0000313" key="8">
    <source>
        <dbReference type="Proteomes" id="UP001152485"/>
    </source>
</evidence>
<dbReference type="GO" id="GO:0009015">
    <property type="term" value="F:N-succinylarginine dihydrolase activity"/>
    <property type="evidence" value="ECO:0007669"/>
    <property type="project" value="UniProtKB-UniRule"/>
</dbReference>
<feature type="binding site" evidence="3">
    <location>
        <position position="114"/>
    </location>
    <ligand>
        <name>substrate</name>
    </ligand>
</feature>
<evidence type="ECO:0000256" key="3">
    <source>
        <dbReference type="HAMAP-Rule" id="MF_01172"/>
    </source>
</evidence>
<protein>
    <recommendedName>
        <fullName evidence="3 4">N-succinylarginine dihydrolase</fullName>
        <ecNumber evidence="3 4">3.5.3.23</ecNumber>
    </recommendedName>
</protein>
<dbReference type="GO" id="GO:0019545">
    <property type="term" value="P:L-arginine catabolic process to succinate"/>
    <property type="evidence" value="ECO:0007669"/>
    <property type="project" value="UniProtKB-UniRule"/>
</dbReference>
<dbReference type="SUPFAM" id="SSF55909">
    <property type="entry name" value="Pentein"/>
    <property type="match status" value="1"/>
</dbReference>
<name>A0A9W4R2X9_9GAMM</name>
<feature type="binding site" evidence="3">
    <location>
        <begin position="141"/>
        <end position="142"/>
    </location>
    <ligand>
        <name>substrate</name>
    </ligand>
</feature>